<feature type="compositionally biased region" description="Low complexity" evidence="1">
    <location>
        <begin position="38"/>
        <end position="52"/>
    </location>
</feature>
<proteinExistence type="predicted"/>
<evidence type="ECO:0000256" key="1">
    <source>
        <dbReference type="SAM" id="MobiDB-lite"/>
    </source>
</evidence>
<feature type="non-terminal residue" evidence="2">
    <location>
        <position position="608"/>
    </location>
</feature>
<keyword evidence="3" id="KW-1185">Reference proteome</keyword>
<accession>A0A812Z3S4</accession>
<organism evidence="2 3">
    <name type="scientific">Symbiodinium necroappetens</name>
    <dbReference type="NCBI Taxonomy" id="1628268"/>
    <lineage>
        <taxon>Eukaryota</taxon>
        <taxon>Sar</taxon>
        <taxon>Alveolata</taxon>
        <taxon>Dinophyceae</taxon>
        <taxon>Suessiales</taxon>
        <taxon>Symbiodiniaceae</taxon>
        <taxon>Symbiodinium</taxon>
    </lineage>
</organism>
<dbReference type="AlphaFoldDB" id="A0A812Z3S4"/>
<evidence type="ECO:0000313" key="2">
    <source>
        <dbReference type="EMBL" id="CAE7810810.1"/>
    </source>
</evidence>
<name>A0A812Z3S4_9DINO</name>
<gene>
    <name evidence="2" type="primary">MCM7</name>
    <name evidence="2" type="ORF">SNEC2469_LOCUS24011</name>
</gene>
<evidence type="ECO:0000313" key="3">
    <source>
        <dbReference type="Proteomes" id="UP000601435"/>
    </source>
</evidence>
<reference evidence="2" key="1">
    <citation type="submission" date="2021-02" db="EMBL/GenBank/DDBJ databases">
        <authorList>
            <person name="Dougan E. K."/>
            <person name="Rhodes N."/>
            <person name="Thang M."/>
            <person name="Chan C."/>
        </authorList>
    </citation>
    <scope>NUCLEOTIDE SEQUENCE</scope>
</reference>
<feature type="compositionally biased region" description="Basic and acidic residues" evidence="1">
    <location>
        <begin position="93"/>
        <end position="105"/>
    </location>
</feature>
<sequence>RVLEKTAEVSPTPLQAPEVHKLRQIQVVEAEAILQEPARAATDTQSTQASQTRKGKRRQTASRAIVHLSHCSVCGSSDHRAPTCPQRTAPSDADQRKAKGAALEKTRRKVRLVSRLKYTPLHQRTVDYSNKSRQRSRATLSRDFLTFARMRPMELALALMEGRFGGESILGPLRQGQKEEVNITRKALHYRCQSCRERVTVGAGNPLFDCSGAGQHSLSLTILAFWNCVEGISITHTVKQLAVDEKVVSRWYRTARQIMVWDILRLQDAMVFGKGKETIDVEADESQFQNWGVINDSSGARTYYWYVWLGVIQRGNPSNFYLESLGVTVSHGEPRVPPLTASAWRQNCDKFFDVDANVVLMTDSAQAYASVNVPGIVEKHTVNHSEHEFSRSVSVLQNVSTQERRPGVAGTQLVDREWGHLKDMLPDGLSARTEEDRFAQMERQAGRVMIGVSGTSKARKRAAAACTLSTTAWVSKSSPSRIWIGKDASDHIGPDGWYSHSVLAQALNRMREGNFGLVFQPVSAAAYEGLLVNHDNTHWTCVAKHADALWHVDSLEGQRCIQQPDVASLLERFPSTFAIARCREGAEPNFPELERILGGVDDEAAAES</sequence>
<feature type="region of interest" description="Disordered" evidence="1">
    <location>
        <begin position="75"/>
        <end position="105"/>
    </location>
</feature>
<dbReference type="EMBL" id="CAJNJA010045627">
    <property type="protein sequence ID" value="CAE7810810.1"/>
    <property type="molecule type" value="Genomic_DNA"/>
</dbReference>
<dbReference type="Proteomes" id="UP000601435">
    <property type="component" value="Unassembled WGS sequence"/>
</dbReference>
<comment type="caution">
    <text evidence="2">The sequence shown here is derived from an EMBL/GenBank/DDBJ whole genome shotgun (WGS) entry which is preliminary data.</text>
</comment>
<feature type="region of interest" description="Disordered" evidence="1">
    <location>
        <begin position="37"/>
        <end position="62"/>
    </location>
</feature>
<protein>
    <submittedName>
        <fullName evidence="2">MCM7 protein</fullName>
    </submittedName>
</protein>
<dbReference type="OrthoDB" id="463505at2759"/>